<dbReference type="EMBL" id="BQNB010013687">
    <property type="protein sequence ID" value="GJT19063.1"/>
    <property type="molecule type" value="Genomic_DNA"/>
</dbReference>
<sequence length="282" mass="32134">MKKRVQALSTLTAQRVGETLTMHLAASREGISVVLSAKRNEGWTHIYFVSRVLQGAELNYPALEKLVLTFVHAARRLRRYFQAHMITVLKNTPIKKMLTEPEKTGRVAKWAIKLGEHDIVFLRRNEKETSANFLVEIPFEDNEKKEKPKEVPYLNSKWRHYTDGASNSDRSGTGLMLIDPEGKEYTYALRYEFETTNNEAEYEALLAAPPQTDKIIKEIHEGSCGFNAEPCSLVFIITKQGYYWPSMHREVATAIQDYKKCKEQSAIRKSGTSRSIVAGSTD</sequence>
<keyword evidence="2" id="KW-0548">Nucleotidyltransferase</keyword>
<protein>
    <submittedName>
        <fullName evidence="8">Reverse transcriptase domain-containing protein</fullName>
    </submittedName>
</protein>
<dbReference type="Gene3D" id="3.30.420.10">
    <property type="entry name" value="Ribonuclease H-like superfamily/Ribonuclease H"/>
    <property type="match status" value="1"/>
</dbReference>
<evidence type="ECO:0000256" key="2">
    <source>
        <dbReference type="ARBA" id="ARBA00022695"/>
    </source>
</evidence>
<gene>
    <name evidence="8" type="ORF">Tco_0877769</name>
</gene>
<accession>A0ABQ5BZ79</accession>
<feature type="domain" description="Reverse transcriptase RNase H-like" evidence="7">
    <location>
        <begin position="19"/>
        <end position="116"/>
    </location>
</feature>
<evidence type="ECO:0000259" key="7">
    <source>
        <dbReference type="Pfam" id="PF17917"/>
    </source>
</evidence>
<evidence type="ECO:0000256" key="6">
    <source>
        <dbReference type="ARBA" id="ARBA00022918"/>
    </source>
</evidence>
<evidence type="ECO:0000256" key="1">
    <source>
        <dbReference type="ARBA" id="ARBA00022679"/>
    </source>
</evidence>
<dbReference type="InterPro" id="IPR043502">
    <property type="entry name" value="DNA/RNA_pol_sf"/>
</dbReference>
<dbReference type="SUPFAM" id="SSF56672">
    <property type="entry name" value="DNA/RNA polymerases"/>
    <property type="match status" value="1"/>
</dbReference>
<dbReference type="GO" id="GO:0003964">
    <property type="term" value="F:RNA-directed DNA polymerase activity"/>
    <property type="evidence" value="ECO:0007669"/>
    <property type="project" value="UniProtKB-KW"/>
</dbReference>
<keyword evidence="1" id="KW-0808">Transferase</keyword>
<proteinExistence type="predicted"/>
<keyword evidence="9" id="KW-1185">Reference proteome</keyword>
<reference evidence="8" key="1">
    <citation type="journal article" date="2022" name="Int. J. Mol. Sci.">
        <title>Draft Genome of Tanacetum Coccineum: Genomic Comparison of Closely Related Tanacetum-Family Plants.</title>
        <authorList>
            <person name="Yamashiro T."/>
            <person name="Shiraishi A."/>
            <person name="Nakayama K."/>
            <person name="Satake H."/>
        </authorList>
    </citation>
    <scope>NUCLEOTIDE SEQUENCE</scope>
</reference>
<keyword evidence="3" id="KW-0540">Nuclease</keyword>
<dbReference type="InterPro" id="IPR036397">
    <property type="entry name" value="RNaseH_sf"/>
</dbReference>
<keyword evidence="5" id="KW-0378">Hydrolase</keyword>
<evidence type="ECO:0000256" key="3">
    <source>
        <dbReference type="ARBA" id="ARBA00022722"/>
    </source>
</evidence>
<dbReference type="InterPro" id="IPR041373">
    <property type="entry name" value="RT_RNaseH"/>
</dbReference>
<evidence type="ECO:0000256" key="5">
    <source>
        <dbReference type="ARBA" id="ARBA00022801"/>
    </source>
</evidence>
<keyword evidence="6 8" id="KW-0695">RNA-directed DNA polymerase</keyword>
<organism evidence="8 9">
    <name type="scientific">Tanacetum coccineum</name>
    <dbReference type="NCBI Taxonomy" id="301880"/>
    <lineage>
        <taxon>Eukaryota</taxon>
        <taxon>Viridiplantae</taxon>
        <taxon>Streptophyta</taxon>
        <taxon>Embryophyta</taxon>
        <taxon>Tracheophyta</taxon>
        <taxon>Spermatophyta</taxon>
        <taxon>Magnoliopsida</taxon>
        <taxon>eudicotyledons</taxon>
        <taxon>Gunneridae</taxon>
        <taxon>Pentapetalae</taxon>
        <taxon>asterids</taxon>
        <taxon>campanulids</taxon>
        <taxon>Asterales</taxon>
        <taxon>Asteraceae</taxon>
        <taxon>Asteroideae</taxon>
        <taxon>Anthemideae</taxon>
        <taxon>Anthemidinae</taxon>
        <taxon>Tanacetum</taxon>
    </lineage>
</organism>
<name>A0ABQ5BZ79_9ASTR</name>
<comment type="caution">
    <text evidence="8">The sequence shown here is derived from an EMBL/GenBank/DDBJ whole genome shotgun (WGS) entry which is preliminary data.</text>
</comment>
<dbReference type="Pfam" id="PF17917">
    <property type="entry name" value="RT_RNaseH"/>
    <property type="match status" value="1"/>
</dbReference>
<reference evidence="8" key="2">
    <citation type="submission" date="2022-01" db="EMBL/GenBank/DDBJ databases">
        <authorList>
            <person name="Yamashiro T."/>
            <person name="Shiraishi A."/>
            <person name="Satake H."/>
            <person name="Nakayama K."/>
        </authorList>
    </citation>
    <scope>NUCLEOTIDE SEQUENCE</scope>
</reference>
<dbReference type="InterPro" id="IPR012337">
    <property type="entry name" value="RNaseH-like_sf"/>
</dbReference>
<dbReference type="SUPFAM" id="SSF53098">
    <property type="entry name" value="Ribonuclease H-like"/>
    <property type="match status" value="1"/>
</dbReference>
<evidence type="ECO:0000313" key="9">
    <source>
        <dbReference type="Proteomes" id="UP001151760"/>
    </source>
</evidence>
<dbReference type="PANTHER" id="PTHR48475">
    <property type="entry name" value="RIBONUCLEASE H"/>
    <property type="match status" value="1"/>
</dbReference>
<keyword evidence="4" id="KW-0255">Endonuclease</keyword>
<dbReference type="Proteomes" id="UP001151760">
    <property type="component" value="Unassembled WGS sequence"/>
</dbReference>
<evidence type="ECO:0000313" key="8">
    <source>
        <dbReference type="EMBL" id="GJT19063.1"/>
    </source>
</evidence>
<evidence type="ECO:0000256" key="4">
    <source>
        <dbReference type="ARBA" id="ARBA00022759"/>
    </source>
</evidence>
<dbReference type="PANTHER" id="PTHR48475:SF1">
    <property type="entry name" value="RNASE H TYPE-1 DOMAIN-CONTAINING PROTEIN"/>
    <property type="match status" value="1"/>
</dbReference>